<dbReference type="AlphaFoldDB" id="A0A224Y5I8"/>
<organism evidence="2">
    <name type="scientific">Panstrongylus lignarius</name>
    <dbReference type="NCBI Taxonomy" id="156445"/>
    <lineage>
        <taxon>Eukaryota</taxon>
        <taxon>Metazoa</taxon>
        <taxon>Ecdysozoa</taxon>
        <taxon>Arthropoda</taxon>
        <taxon>Hexapoda</taxon>
        <taxon>Insecta</taxon>
        <taxon>Pterygota</taxon>
        <taxon>Neoptera</taxon>
        <taxon>Paraneoptera</taxon>
        <taxon>Hemiptera</taxon>
        <taxon>Heteroptera</taxon>
        <taxon>Panheteroptera</taxon>
        <taxon>Cimicomorpha</taxon>
        <taxon>Reduviidae</taxon>
        <taxon>Triatominae</taxon>
        <taxon>Panstrongylus</taxon>
    </lineage>
</organism>
<evidence type="ECO:0000256" key="1">
    <source>
        <dbReference type="SAM" id="SignalP"/>
    </source>
</evidence>
<accession>A0A224Y5I8</accession>
<proteinExistence type="predicted"/>
<feature type="chain" id="PRO_5013188940" evidence="1">
    <location>
        <begin position="19"/>
        <end position="73"/>
    </location>
</feature>
<keyword evidence="1" id="KW-0732">Signal</keyword>
<dbReference type="EMBL" id="GFTR01000453">
    <property type="protein sequence ID" value="JAW15973.1"/>
    <property type="molecule type" value="Transcribed_RNA"/>
</dbReference>
<sequence>MQKRTALAVLAMCPRCSLVLPAAAGQRIVVMLSVIDNIGNNNSNHHNHNHNKNKRERLDFQLRMVGEDIMCRT</sequence>
<protein>
    <submittedName>
        <fullName evidence="2">Putative secreted protein</fullName>
    </submittedName>
</protein>
<feature type="signal peptide" evidence="1">
    <location>
        <begin position="1"/>
        <end position="18"/>
    </location>
</feature>
<name>A0A224Y5I8_9HEMI</name>
<reference evidence="2" key="1">
    <citation type="journal article" date="2018" name="PLoS Negl. Trop. Dis.">
        <title>An insight into the salivary gland and fat body transcriptome of Panstrongylus lignarius (Hemiptera: Heteroptera), the main vector of Chagas disease in Peru.</title>
        <authorList>
            <person name="Nevoa J.C."/>
            <person name="Mendes M.T."/>
            <person name="da Silva M.V."/>
            <person name="Soares S.C."/>
            <person name="Oliveira C.J.F."/>
            <person name="Ribeiro J.M.C."/>
        </authorList>
    </citation>
    <scope>NUCLEOTIDE SEQUENCE</scope>
</reference>
<evidence type="ECO:0000313" key="2">
    <source>
        <dbReference type="EMBL" id="JAW15973.1"/>
    </source>
</evidence>